<dbReference type="PANTHER" id="PTHR11008">
    <property type="entry name" value="PROTEIN TAKEOUT-LIKE PROTEIN"/>
    <property type="match status" value="1"/>
</dbReference>
<evidence type="ECO:0000256" key="1">
    <source>
        <dbReference type="ARBA" id="ARBA00022729"/>
    </source>
</evidence>
<dbReference type="GO" id="GO:0007623">
    <property type="term" value="P:circadian rhythm"/>
    <property type="evidence" value="ECO:0007669"/>
    <property type="project" value="UniProtKB-ARBA"/>
</dbReference>
<gene>
    <name evidence="5" type="primary">to_20</name>
    <name evidence="5" type="ORF">CM83_28130</name>
</gene>
<accession>A0A0A9Y1U4</accession>
<feature type="chain" id="PRO_5002051760" evidence="4">
    <location>
        <begin position="26"/>
        <end position="250"/>
    </location>
</feature>
<comment type="similarity">
    <text evidence="3">Belongs to the TO family.</text>
</comment>
<dbReference type="EMBL" id="GBHO01018521">
    <property type="protein sequence ID" value="JAG25083.1"/>
    <property type="molecule type" value="Transcribed_RNA"/>
</dbReference>
<name>A0A0A9Y1U4_LYGHE</name>
<keyword evidence="1 4" id="KW-0732">Signal</keyword>
<feature type="signal peptide" evidence="4">
    <location>
        <begin position="1"/>
        <end position="25"/>
    </location>
</feature>
<dbReference type="PANTHER" id="PTHR11008:SF41">
    <property type="entry name" value="RE70318P"/>
    <property type="match status" value="1"/>
</dbReference>
<sequence length="250" mass="27884">DPPLNMEFAFRVLSFLVIAFGVSESAKFPKNWKNCKHDEKLNDCLKDALQNVIPFFVEGIPSLGVHPIDPLHFDHISIGKGSGPVSLDLDFIDFDVTGIKGLTVDSVDNDWKLMRLEGSVAKVDLKGKYKVNGKVLILPIKGDGDCSLEMDNFKAHIIANISEKAAGSKAYYNIDHMDFHFDVDHLKLHFDNLFNGDKALGDQMNIFINENWKEILGELKPAVAKSFALAFTEIGNRVFTKIPKNLITPP</sequence>
<dbReference type="InterPro" id="IPR038606">
    <property type="entry name" value="To_sf"/>
</dbReference>
<evidence type="ECO:0000313" key="5">
    <source>
        <dbReference type="EMBL" id="JAG25083.1"/>
    </source>
</evidence>
<dbReference type="Gene3D" id="3.15.10.30">
    <property type="entry name" value="Haemolymph juvenile hormone binding protein"/>
    <property type="match status" value="1"/>
</dbReference>
<dbReference type="GO" id="GO:0005615">
    <property type="term" value="C:extracellular space"/>
    <property type="evidence" value="ECO:0007669"/>
    <property type="project" value="TreeGrafter"/>
</dbReference>
<keyword evidence="2" id="KW-0090">Biological rhythms</keyword>
<feature type="non-terminal residue" evidence="5">
    <location>
        <position position="1"/>
    </location>
</feature>
<dbReference type="FunFam" id="3.15.10.30:FF:000001">
    <property type="entry name" value="Takeout-like protein 1"/>
    <property type="match status" value="1"/>
</dbReference>
<dbReference type="AlphaFoldDB" id="A0A0A9Y1U4"/>
<reference evidence="5" key="2">
    <citation type="submission" date="2014-07" db="EMBL/GenBank/DDBJ databases">
        <authorList>
            <person name="Hull J."/>
        </authorList>
    </citation>
    <scope>NUCLEOTIDE SEQUENCE</scope>
</reference>
<evidence type="ECO:0000256" key="4">
    <source>
        <dbReference type="SAM" id="SignalP"/>
    </source>
</evidence>
<evidence type="ECO:0000256" key="3">
    <source>
        <dbReference type="ARBA" id="ARBA00060902"/>
    </source>
</evidence>
<protein>
    <submittedName>
        <fullName evidence="5">Protein takeout</fullName>
    </submittedName>
</protein>
<dbReference type="Pfam" id="PF06585">
    <property type="entry name" value="JHBP"/>
    <property type="match status" value="1"/>
</dbReference>
<organism evidence="5">
    <name type="scientific">Lygus hesperus</name>
    <name type="common">Western plant bug</name>
    <dbReference type="NCBI Taxonomy" id="30085"/>
    <lineage>
        <taxon>Eukaryota</taxon>
        <taxon>Metazoa</taxon>
        <taxon>Ecdysozoa</taxon>
        <taxon>Arthropoda</taxon>
        <taxon>Hexapoda</taxon>
        <taxon>Insecta</taxon>
        <taxon>Pterygota</taxon>
        <taxon>Neoptera</taxon>
        <taxon>Paraneoptera</taxon>
        <taxon>Hemiptera</taxon>
        <taxon>Heteroptera</taxon>
        <taxon>Panheteroptera</taxon>
        <taxon>Cimicomorpha</taxon>
        <taxon>Miridae</taxon>
        <taxon>Mirini</taxon>
        <taxon>Lygus</taxon>
    </lineage>
</organism>
<reference evidence="5" key="1">
    <citation type="journal article" date="2014" name="PLoS ONE">
        <title>Transcriptome-Based Identification of ABC Transporters in the Western Tarnished Plant Bug Lygus hesperus.</title>
        <authorList>
            <person name="Hull J.J."/>
            <person name="Chaney K."/>
            <person name="Geib S.M."/>
            <person name="Fabrick J.A."/>
            <person name="Brent C.S."/>
            <person name="Walsh D."/>
            <person name="Lavine L.C."/>
        </authorList>
    </citation>
    <scope>NUCLEOTIDE SEQUENCE</scope>
</reference>
<dbReference type="InterPro" id="IPR010562">
    <property type="entry name" value="Haemolymph_juvenile_hormone-bd"/>
</dbReference>
<proteinExistence type="inferred from homology"/>
<evidence type="ECO:0000256" key="2">
    <source>
        <dbReference type="ARBA" id="ARBA00023108"/>
    </source>
</evidence>
<dbReference type="SMART" id="SM00700">
    <property type="entry name" value="JHBP"/>
    <property type="match status" value="1"/>
</dbReference>